<dbReference type="InterPro" id="IPR030395">
    <property type="entry name" value="GP_PDE_dom"/>
</dbReference>
<dbReference type="InterPro" id="IPR017946">
    <property type="entry name" value="PLC-like_Pdiesterase_TIM-brl"/>
</dbReference>
<reference evidence="9 10" key="1">
    <citation type="submission" date="2017-02" db="EMBL/GenBank/DDBJ databases">
        <authorList>
            <person name="Peterson S.W."/>
        </authorList>
    </citation>
    <scope>NUCLEOTIDE SEQUENCE [LARGE SCALE GENOMIC DNA]</scope>
    <source>
        <strain evidence="9 10">S285</strain>
    </source>
</reference>
<accession>A0A1W6MTQ4</accession>
<evidence type="ECO:0000313" key="10">
    <source>
        <dbReference type="Proteomes" id="UP000193978"/>
    </source>
</evidence>
<dbReference type="STRING" id="655015.B1812_07255"/>
<feature type="compositionally biased region" description="Basic and acidic residues" evidence="7">
    <location>
        <begin position="19"/>
        <end position="28"/>
    </location>
</feature>
<dbReference type="Gene3D" id="3.20.20.190">
    <property type="entry name" value="Phosphatidylinositol (PI) phosphodiesterase"/>
    <property type="match status" value="1"/>
</dbReference>
<dbReference type="KEGG" id="mbry:B1812_07255"/>
<evidence type="ECO:0000256" key="4">
    <source>
        <dbReference type="ARBA" id="ARBA00022798"/>
    </source>
</evidence>
<proteinExistence type="inferred from homology"/>
<protein>
    <recommendedName>
        <fullName evidence="2">glycerophosphodiester phosphodiesterase</fullName>
        <ecNumber evidence="2">3.1.4.46</ecNumber>
    </recommendedName>
</protein>
<evidence type="ECO:0000259" key="8">
    <source>
        <dbReference type="PROSITE" id="PS51704"/>
    </source>
</evidence>
<gene>
    <name evidence="9" type="ORF">B1812_07255</name>
</gene>
<dbReference type="GO" id="GO:0006071">
    <property type="term" value="P:glycerol metabolic process"/>
    <property type="evidence" value="ECO:0007669"/>
    <property type="project" value="UniProtKB-KW"/>
</dbReference>
<dbReference type="RefSeq" id="WP_199769040.1">
    <property type="nucleotide sequence ID" value="NZ_AP027149.1"/>
</dbReference>
<dbReference type="EMBL" id="CP019948">
    <property type="protein sequence ID" value="ARN80906.1"/>
    <property type="molecule type" value="Genomic_DNA"/>
</dbReference>
<sequence>MGAAMALAGVAPAGPAEGRAVKGNESGRPKRPLVLGHRGACALRPEHTLASYAKAIADGADFIEPDVVATRDGVLVARHENNIADTTDVANRPEFAARRTKKTIDGKEVEGWFTEDFTFAELKTLRAKERLGAPLRPESHSYDGDFQIVSLDEIVDFVAAETATSGRPIGLIPELKHSTYFASIGLPLEERFLQALRPPRKVLSNMRVIVQSFEIGNLQRLRSQLGGDPNFQLMQLTESAEPPADRAAAQDMRSWGERLQTKQGLAEIAQYADWVAPYARDLIPWGPDDRLLPPTGLIERAHEAGLLVCTWTFRPENKFLPKEFRDGAGENARNPEGSVAEIRRFVKAGVDAFFTDDPALGRRAVDG</sequence>
<dbReference type="GO" id="GO:0006629">
    <property type="term" value="P:lipid metabolic process"/>
    <property type="evidence" value="ECO:0007669"/>
    <property type="project" value="InterPro"/>
</dbReference>
<dbReference type="GO" id="GO:0008889">
    <property type="term" value="F:glycerophosphodiester phosphodiesterase activity"/>
    <property type="evidence" value="ECO:0007669"/>
    <property type="project" value="UniProtKB-EC"/>
</dbReference>
<dbReference type="GO" id="GO:0042597">
    <property type="term" value="C:periplasmic space"/>
    <property type="evidence" value="ECO:0007669"/>
    <property type="project" value="TreeGrafter"/>
</dbReference>
<name>A0A1W6MTQ4_9HYPH</name>
<evidence type="ECO:0000256" key="7">
    <source>
        <dbReference type="SAM" id="MobiDB-lite"/>
    </source>
</evidence>
<keyword evidence="5" id="KW-0378">Hydrolase</keyword>
<comment type="similarity">
    <text evidence="1">Belongs to the glycerophosphoryl diester phosphodiesterase family.</text>
</comment>
<evidence type="ECO:0000256" key="3">
    <source>
        <dbReference type="ARBA" id="ARBA00022729"/>
    </source>
</evidence>
<keyword evidence="3" id="KW-0732">Signal</keyword>
<keyword evidence="10" id="KW-1185">Reference proteome</keyword>
<dbReference type="PANTHER" id="PTHR43620">
    <property type="entry name" value="GLYCEROPHOSPHORYL DIESTER PHOSPHODIESTERASE"/>
    <property type="match status" value="1"/>
</dbReference>
<dbReference type="EC" id="3.1.4.46" evidence="2"/>
<dbReference type="Proteomes" id="UP000193978">
    <property type="component" value="Chromosome"/>
</dbReference>
<feature type="domain" description="GP-PDE" evidence="8">
    <location>
        <begin position="32"/>
        <end position="365"/>
    </location>
</feature>
<comment type="catalytic activity">
    <reaction evidence="6">
        <text>a sn-glycero-3-phosphodiester + H2O = an alcohol + sn-glycerol 3-phosphate + H(+)</text>
        <dbReference type="Rhea" id="RHEA:12969"/>
        <dbReference type="ChEBI" id="CHEBI:15377"/>
        <dbReference type="ChEBI" id="CHEBI:15378"/>
        <dbReference type="ChEBI" id="CHEBI:30879"/>
        <dbReference type="ChEBI" id="CHEBI:57597"/>
        <dbReference type="ChEBI" id="CHEBI:83408"/>
        <dbReference type="EC" id="3.1.4.46"/>
    </reaction>
</comment>
<evidence type="ECO:0000256" key="6">
    <source>
        <dbReference type="ARBA" id="ARBA00047512"/>
    </source>
</evidence>
<evidence type="ECO:0000256" key="2">
    <source>
        <dbReference type="ARBA" id="ARBA00012247"/>
    </source>
</evidence>
<evidence type="ECO:0000256" key="5">
    <source>
        <dbReference type="ARBA" id="ARBA00022801"/>
    </source>
</evidence>
<evidence type="ECO:0000256" key="1">
    <source>
        <dbReference type="ARBA" id="ARBA00007277"/>
    </source>
</evidence>
<dbReference type="PANTHER" id="PTHR43620:SF7">
    <property type="entry name" value="GLYCEROPHOSPHODIESTER PHOSPHODIESTERASE GDPD5-RELATED"/>
    <property type="match status" value="1"/>
</dbReference>
<dbReference type="Pfam" id="PF03009">
    <property type="entry name" value="GDPD"/>
    <property type="match status" value="1"/>
</dbReference>
<evidence type="ECO:0000313" key="9">
    <source>
        <dbReference type="EMBL" id="ARN80906.1"/>
    </source>
</evidence>
<feature type="region of interest" description="Disordered" evidence="7">
    <location>
        <begin position="13"/>
        <end position="32"/>
    </location>
</feature>
<organism evidence="9 10">
    <name type="scientific">Methylocystis bryophila</name>
    <dbReference type="NCBI Taxonomy" id="655015"/>
    <lineage>
        <taxon>Bacteria</taxon>
        <taxon>Pseudomonadati</taxon>
        <taxon>Pseudomonadota</taxon>
        <taxon>Alphaproteobacteria</taxon>
        <taxon>Hyphomicrobiales</taxon>
        <taxon>Methylocystaceae</taxon>
        <taxon>Methylocystis</taxon>
    </lineage>
</organism>
<dbReference type="SUPFAM" id="SSF51695">
    <property type="entry name" value="PLC-like phosphodiesterases"/>
    <property type="match status" value="1"/>
</dbReference>
<dbReference type="AlphaFoldDB" id="A0A1W6MTQ4"/>
<dbReference type="PROSITE" id="PS51704">
    <property type="entry name" value="GP_PDE"/>
    <property type="match status" value="1"/>
</dbReference>
<keyword evidence="4" id="KW-0319">Glycerol metabolism</keyword>